<dbReference type="EMBL" id="CAJVPY010045997">
    <property type="protein sequence ID" value="CAG8810173.1"/>
    <property type="molecule type" value="Genomic_DNA"/>
</dbReference>
<organism evidence="1 2">
    <name type="scientific">Dentiscutata erythropus</name>
    <dbReference type="NCBI Taxonomy" id="1348616"/>
    <lineage>
        <taxon>Eukaryota</taxon>
        <taxon>Fungi</taxon>
        <taxon>Fungi incertae sedis</taxon>
        <taxon>Mucoromycota</taxon>
        <taxon>Glomeromycotina</taxon>
        <taxon>Glomeromycetes</taxon>
        <taxon>Diversisporales</taxon>
        <taxon>Gigasporaceae</taxon>
        <taxon>Dentiscutata</taxon>
    </lineage>
</organism>
<sequence length="75" mass="8892">FMPGTSNIHTKDFKDPYQRCQNYISEIPNKYTARTPKQIYQELQNNNILETSKIYTCTLIEPQPALLHLNWLLFC</sequence>
<dbReference type="AlphaFoldDB" id="A0A9N9K4N9"/>
<feature type="non-terminal residue" evidence="1">
    <location>
        <position position="1"/>
    </location>
</feature>
<name>A0A9N9K4N9_9GLOM</name>
<accession>A0A9N9K4N9</accession>
<reference evidence="1" key="1">
    <citation type="submission" date="2021-06" db="EMBL/GenBank/DDBJ databases">
        <authorList>
            <person name="Kallberg Y."/>
            <person name="Tangrot J."/>
            <person name="Rosling A."/>
        </authorList>
    </citation>
    <scope>NUCLEOTIDE SEQUENCE</scope>
    <source>
        <strain evidence="1">MA453B</strain>
    </source>
</reference>
<evidence type="ECO:0000313" key="2">
    <source>
        <dbReference type="Proteomes" id="UP000789405"/>
    </source>
</evidence>
<comment type="caution">
    <text evidence="1">The sequence shown here is derived from an EMBL/GenBank/DDBJ whole genome shotgun (WGS) entry which is preliminary data.</text>
</comment>
<dbReference type="Proteomes" id="UP000789405">
    <property type="component" value="Unassembled WGS sequence"/>
</dbReference>
<protein>
    <submittedName>
        <fullName evidence="1">22859_t:CDS:1</fullName>
    </submittedName>
</protein>
<evidence type="ECO:0000313" key="1">
    <source>
        <dbReference type="EMBL" id="CAG8810173.1"/>
    </source>
</evidence>
<proteinExistence type="predicted"/>
<keyword evidence="2" id="KW-1185">Reference proteome</keyword>
<gene>
    <name evidence="1" type="ORF">DERYTH_LOCUS25242</name>
</gene>